<dbReference type="InterPro" id="IPR004124">
    <property type="entry name" value="Glyco_hydro_33_N"/>
</dbReference>
<evidence type="ECO:0000256" key="5">
    <source>
        <dbReference type="ARBA" id="ARBA00022737"/>
    </source>
</evidence>
<dbReference type="PANTHER" id="PTHR10628">
    <property type="entry name" value="SIALIDASE"/>
    <property type="match status" value="1"/>
</dbReference>
<organism evidence="14 15">
    <name type="scientific">Candidatus Mediterraneibacter stercorigallinarum</name>
    <dbReference type="NCBI Taxonomy" id="2838686"/>
    <lineage>
        <taxon>Bacteria</taxon>
        <taxon>Bacillati</taxon>
        <taxon>Bacillota</taxon>
        <taxon>Clostridia</taxon>
        <taxon>Lachnospirales</taxon>
        <taxon>Lachnospiraceae</taxon>
        <taxon>Mediterraneibacter</taxon>
    </lineage>
</organism>
<feature type="coiled-coil region" evidence="9">
    <location>
        <begin position="1332"/>
        <end position="1359"/>
    </location>
</feature>
<keyword evidence="7" id="KW-1015">Disulfide bond</keyword>
<keyword evidence="4 12" id="KW-0732">Signal</keyword>
<keyword evidence="11" id="KW-1133">Transmembrane helix</keyword>
<gene>
    <name evidence="14" type="ORF">H9817_00185</name>
</gene>
<dbReference type="InterPro" id="IPR026856">
    <property type="entry name" value="Sialidase_fam"/>
</dbReference>
<evidence type="ECO:0000256" key="4">
    <source>
        <dbReference type="ARBA" id="ARBA00022729"/>
    </source>
</evidence>
<evidence type="ECO:0000256" key="8">
    <source>
        <dbReference type="ARBA" id="ARBA00023295"/>
    </source>
</evidence>
<dbReference type="Gene3D" id="1.20.1270.90">
    <property type="entry name" value="AF1782-like"/>
    <property type="match status" value="3"/>
</dbReference>
<dbReference type="Proteomes" id="UP000824017">
    <property type="component" value="Unassembled WGS sequence"/>
</dbReference>
<dbReference type="CDD" id="cd15482">
    <property type="entry name" value="Sialidase_non-viral"/>
    <property type="match status" value="1"/>
</dbReference>
<accession>A0A9D2D8S1</accession>
<dbReference type="EC" id="3.2.1.18" evidence="3"/>
<keyword evidence="8 14" id="KW-0326">Glycosidase</keyword>
<keyword evidence="6 14" id="KW-0378">Hydrolase</keyword>
<evidence type="ECO:0000313" key="15">
    <source>
        <dbReference type="Proteomes" id="UP000824017"/>
    </source>
</evidence>
<evidence type="ECO:0000256" key="9">
    <source>
        <dbReference type="SAM" id="Coils"/>
    </source>
</evidence>
<evidence type="ECO:0000256" key="12">
    <source>
        <dbReference type="SAM" id="SignalP"/>
    </source>
</evidence>
<dbReference type="PROSITE" id="PS50022">
    <property type="entry name" value="FA58C_3"/>
    <property type="match status" value="1"/>
</dbReference>
<keyword evidence="5" id="KW-0677">Repeat</keyword>
<dbReference type="GO" id="GO:0004308">
    <property type="term" value="F:exo-alpha-sialidase activity"/>
    <property type="evidence" value="ECO:0007669"/>
    <property type="project" value="UniProtKB-EC"/>
</dbReference>
<feature type="compositionally biased region" description="Basic and acidic residues" evidence="10">
    <location>
        <begin position="1558"/>
        <end position="1575"/>
    </location>
</feature>
<dbReference type="InterPro" id="IPR011040">
    <property type="entry name" value="Sialidase"/>
</dbReference>
<dbReference type="Gene3D" id="2.120.10.10">
    <property type="match status" value="1"/>
</dbReference>
<comment type="catalytic activity">
    <reaction evidence="1">
        <text>Hydrolysis of alpha-(2-&gt;3)-, alpha-(2-&gt;6)-, alpha-(2-&gt;8)- glycosidic linkages of terminal sialic acid residues in oligosaccharides, glycoproteins, glycolipids, colominic acid and synthetic substrates.</text>
        <dbReference type="EC" id="3.2.1.18"/>
    </reaction>
</comment>
<dbReference type="Gene3D" id="1.20.1270.70">
    <property type="entry name" value="Designed single chain three-helix bundle"/>
    <property type="match status" value="1"/>
</dbReference>
<dbReference type="SUPFAM" id="SSF49785">
    <property type="entry name" value="Galactose-binding domain-like"/>
    <property type="match status" value="1"/>
</dbReference>
<dbReference type="GO" id="GO:0005737">
    <property type="term" value="C:cytoplasm"/>
    <property type="evidence" value="ECO:0007669"/>
    <property type="project" value="TreeGrafter"/>
</dbReference>
<evidence type="ECO:0000256" key="1">
    <source>
        <dbReference type="ARBA" id="ARBA00000427"/>
    </source>
</evidence>
<keyword evidence="11" id="KW-0812">Transmembrane</keyword>
<dbReference type="EMBL" id="DXCD01000004">
    <property type="protein sequence ID" value="HIZ12334.1"/>
    <property type="molecule type" value="Genomic_DNA"/>
</dbReference>
<feature type="domain" description="F5/8 type C" evidence="13">
    <location>
        <begin position="998"/>
        <end position="1145"/>
    </location>
</feature>
<feature type="region of interest" description="Disordered" evidence="10">
    <location>
        <begin position="1550"/>
        <end position="1587"/>
    </location>
</feature>
<evidence type="ECO:0000259" key="13">
    <source>
        <dbReference type="PROSITE" id="PS50022"/>
    </source>
</evidence>
<dbReference type="Pfam" id="PF13088">
    <property type="entry name" value="BNR_2"/>
    <property type="match status" value="1"/>
</dbReference>
<dbReference type="InterPro" id="IPR036278">
    <property type="entry name" value="Sialidase_sf"/>
</dbReference>
<reference evidence="14" key="1">
    <citation type="journal article" date="2021" name="PeerJ">
        <title>Extensive microbial diversity within the chicken gut microbiome revealed by metagenomics and culture.</title>
        <authorList>
            <person name="Gilroy R."/>
            <person name="Ravi A."/>
            <person name="Getino M."/>
            <person name="Pursley I."/>
            <person name="Horton D.L."/>
            <person name="Alikhan N.F."/>
            <person name="Baker D."/>
            <person name="Gharbi K."/>
            <person name="Hall N."/>
            <person name="Watson M."/>
            <person name="Adriaenssens E.M."/>
            <person name="Foster-Nyarko E."/>
            <person name="Jarju S."/>
            <person name="Secka A."/>
            <person name="Antonio M."/>
            <person name="Oren A."/>
            <person name="Chaudhuri R.R."/>
            <person name="La Ragione R."/>
            <person name="Hildebrand F."/>
            <person name="Pallen M.J."/>
        </authorList>
    </citation>
    <scope>NUCLEOTIDE SEQUENCE</scope>
    <source>
        <strain evidence="14">ChiGjej1B1-13045</strain>
    </source>
</reference>
<dbReference type="SMART" id="SM00560">
    <property type="entry name" value="LamGL"/>
    <property type="match status" value="1"/>
</dbReference>
<evidence type="ECO:0000256" key="6">
    <source>
        <dbReference type="ARBA" id="ARBA00022801"/>
    </source>
</evidence>
<reference evidence="14" key="2">
    <citation type="submission" date="2021-04" db="EMBL/GenBank/DDBJ databases">
        <authorList>
            <person name="Gilroy R."/>
        </authorList>
    </citation>
    <scope>NUCLEOTIDE SEQUENCE</scope>
    <source>
        <strain evidence="14">ChiGjej1B1-13045</strain>
    </source>
</reference>
<name>A0A9D2D8S1_9FIRM</name>
<evidence type="ECO:0000256" key="7">
    <source>
        <dbReference type="ARBA" id="ARBA00023157"/>
    </source>
</evidence>
<dbReference type="SUPFAM" id="SSF50939">
    <property type="entry name" value="Sialidases"/>
    <property type="match status" value="1"/>
</dbReference>
<dbReference type="InterPro" id="IPR000421">
    <property type="entry name" value="FA58C"/>
</dbReference>
<proteinExistence type="inferred from homology"/>
<evidence type="ECO:0000256" key="11">
    <source>
        <dbReference type="SAM" id="Phobius"/>
    </source>
</evidence>
<dbReference type="Pfam" id="PF07554">
    <property type="entry name" value="FIVAR"/>
    <property type="match status" value="3"/>
</dbReference>
<dbReference type="Pfam" id="PF00754">
    <property type="entry name" value="F5_F8_type_C"/>
    <property type="match status" value="1"/>
</dbReference>
<comment type="similarity">
    <text evidence="2">Belongs to the glycosyl hydrolase 33 family.</text>
</comment>
<evidence type="ECO:0000313" key="14">
    <source>
        <dbReference type="EMBL" id="HIZ12334.1"/>
    </source>
</evidence>
<dbReference type="Pfam" id="PF02973">
    <property type="entry name" value="Sialidase"/>
    <property type="match status" value="2"/>
</dbReference>
<feature type="transmembrane region" description="Helical" evidence="11">
    <location>
        <begin position="1597"/>
        <end position="1615"/>
    </location>
</feature>
<dbReference type="Gene3D" id="2.60.120.200">
    <property type="match status" value="2"/>
</dbReference>
<dbReference type="InterPro" id="IPR023364">
    <property type="entry name" value="Trans_sialidase_dom3"/>
</dbReference>
<dbReference type="PANTHER" id="PTHR10628:SF30">
    <property type="entry name" value="EXO-ALPHA-SIALIDASE"/>
    <property type="match status" value="1"/>
</dbReference>
<comment type="caution">
    <text evidence="14">The sequence shown here is derived from an EMBL/GenBank/DDBJ whole genome shotgun (WGS) entry which is preliminary data.</text>
</comment>
<dbReference type="SUPFAM" id="SSF49899">
    <property type="entry name" value="Concanavalin A-like lectins/glucanases"/>
    <property type="match status" value="2"/>
</dbReference>
<keyword evidence="11" id="KW-0472">Membrane</keyword>
<sequence>MKKKQRKLLAAILAAAMLIPQSVMTAGAVENPEPVYENAGPVTVTDGSGAATADQNVVDTMKASEDVTVNLTFTTTGSGVQSLFFMGNSALADNYIAVYLNGQTLGVESRNTSGGQQISGGTCTIDSSVDLTEPHTLTFTMDGNTSYSFYLDGEQVKTGTLSCAFNSNLTESNYIGFGNGARANGKDTYAFTGTLSDIELYNAALSEEQIMSYHNGGLEDVVYSHGSVYYPAGTSQDEYAEEDSVADIAALTAGSITVRYRLEDGSTSAPQMLMALSDSTQAGVYLGFYVTPSSNTVGIDANGLSNNTLFSNKRLDLNRYADKGVAVNDTNWHTFTVTKADNDLRFYLDGVFVDHWSNGITGGFFNLVPGADTLAIGKAARSGGNAMAMNGAIDSVRIYSSVLSDAEIERDHALTQWIAEEELDMTDAYRSETEDLYYSGYEGSSAYRIPSLLTTEDGTQLAFIDKRNSGAGDAGNIDAVVRRKEKGSDTFSDPITLVDLPNNGGSAAFAIDMVTVQDQDTGRIFAFVDMFPESSGLMDTSQLTTGVGYEEVNGEMCQILYDAATKEKYGYICDVEGGIGHVIDAQGGDTGYTVIVNPKEAGTALVEKGNLYKDGEYKGNIYMLKNGPDKGELCVLNTTYMWMVTSDDDGKTWSDPVDITPQVKDDWCLFFGTGPGVGIQLHTGDYDGRLVVPIYTANSNVGGSQSSAVIYSDDHGATWELGDSPQTVRGYDRATMTSGGILTESQAVQLNNGNVLLFMRNNFSGRVQMATSSDGGATWDSIEATELTDVYCQLTVIHYTKLNGEEYVLLCNPSGPGRTNGRMHLGQVQADGTISWNWQREVDDANEGFAYSCLTLTDGTTDNPKFALMYEDQTSSIILKYFEFDENYLKAGNVTPTEMDAPQLVSTDVEIADGTVTVSLTFDQMIMAAGNPQITLAIGSTTETASYVSGSGTDTITFEGTMPAGMGVMKLTAISTDNGYLENIQNKAPVLNGEVELYTNTELDLAGTEVTYTSQHSSSTAEGADGAAVNVIDGNPNTYWHSRWGDDSITLPQSVTLELTEQKTIYKVDYLARQNGTSGRVREYGIEVSTDGTEYTEAAHGTLATTADWQEIEFVPAEAKYVRFIAYSSTADGSCAVAELQLHEYSEGVIVQGDESRLQELVNATAGLEEANYSSVTWEEFETALNAAEAVLAAETPVSQSIIDRTAENLKDAQEGLVDISRATTKFNEIKAVKDQYTPESWAVLEAWMTENEGTLAEADSAKDVTDLIIALVYRTGQLVEKADKTELQNLLTEYTVTNPLEKDDYEEDGWNRYQDAIDNAQTVIDDDNATADEVTEAINELTAARTALKADMTELQTLYDTYSALNEADYLPESWEAMDAALTKAAEMLEAGTAAPAEVKEAIQALSDAYAGLKARPNTDGLQKLYDELKAELPDLGIYMSEGAAKMQEAFEAAEAVLADPRTEDEVNARIDALNEAYAGLVLKATEEQILELTGLEESLGHKDLSGLSEEQRQQVQEVREALWEAITADEISAQYADELLEKAEAALALTDDTEQPGDKPSGDKPDGSGDKTDGNGNKTSDTADKAVKTGDTAEFGWIFLMLAAGMAVAAVILRRKENMN</sequence>
<feature type="chain" id="PRO_5039172985" description="exo-alpha-sialidase" evidence="12">
    <location>
        <begin position="26"/>
        <end position="1622"/>
    </location>
</feature>
<keyword evidence="9" id="KW-0175">Coiled coil</keyword>
<evidence type="ECO:0000256" key="2">
    <source>
        <dbReference type="ARBA" id="ARBA00009348"/>
    </source>
</evidence>
<dbReference type="InterPro" id="IPR006558">
    <property type="entry name" value="LamG-like"/>
</dbReference>
<protein>
    <recommendedName>
        <fullName evidence="3">exo-alpha-sialidase</fullName>
        <ecNumber evidence="3">3.2.1.18</ecNumber>
    </recommendedName>
</protein>
<evidence type="ECO:0000256" key="3">
    <source>
        <dbReference type="ARBA" id="ARBA00012733"/>
    </source>
</evidence>
<dbReference type="InterPro" id="IPR008979">
    <property type="entry name" value="Galactose-bd-like_sf"/>
</dbReference>
<dbReference type="Gene3D" id="2.60.120.260">
    <property type="entry name" value="Galactose-binding domain-like"/>
    <property type="match status" value="1"/>
</dbReference>
<feature type="signal peptide" evidence="12">
    <location>
        <begin position="1"/>
        <end position="25"/>
    </location>
</feature>
<dbReference type="GO" id="GO:0009313">
    <property type="term" value="P:oligosaccharide catabolic process"/>
    <property type="evidence" value="ECO:0007669"/>
    <property type="project" value="TreeGrafter"/>
</dbReference>
<dbReference type="GO" id="GO:0016020">
    <property type="term" value="C:membrane"/>
    <property type="evidence" value="ECO:0007669"/>
    <property type="project" value="TreeGrafter"/>
</dbReference>
<dbReference type="Gene3D" id="2.40.220.10">
    <property type="entry name" value="Intramolecular Trans-sialidase, Domain 3"/>
    <property type="match status" value="1"/>
</dbReference>
<dbReference type="InterPro" id="IPR013320">
    <property type="entry name" value="ConA-like_dom_sf"/>
</dbReference>
<evidence type="ECO:0000256" key="10">
    <source>
        <dbReference type="SAM" id="MobiDB-lite"/>
    </source>
</evidence>
<dbReference type="GO" id="GO:0006689">
    <property type="term" value="P:ganglioside catabolic process"/>
    <property type="evidence" value="ECO:0007669"/>
    <property type="project" value="TreeGrafter"/>
</dbReference>